<dbReference type="EMBL" id="MKZS01000001">
    <property type="protein sequence ID" value="OLT60981.1"/>
    <property type="molecule type" value="Genomic_DNA"/>
</dbReference>
<name>A0A1U7N4X8_9CYAN</name>
<keyword evidence="2" id="KW-1185">Reference proteome</keyword>
<comment type="caution">
    <text evidence="1">The sequence shown here is derived from an EMBL/GenBank/DDBJ whole genome shotgun (WGS) entry which is preliminary data.</text>
</comment>
<evidence type="ECO:0000313" key="1">
    <source>
        <dbReference type="EMBL" id="OLT60981.1"/>
    </source>
</evidence>
<reference evidence="1 2" key="1">
    <citation type="submission" date="2016-10" db="EMBL/GenBank/DDBJ databases">
        <title>Comparative genomics uncovers the prolific and rare metabolic potential of the cyanobacterial genus Moorea.</title>
        <authorList>
            <person name="Leao T."/>
            <person name="Castelao G."/>
            <person name="Korobeynikov A."/>
            <person name="Monroe E.A."/>
            <person name="Podell S."/>
            <person name="Glukhov E."/>
            <person name="Allen E."/>
            <person name="Gerwick W.H."/>
            <person name="Gerwick L."/>
        </authorList>
    </citation>
    <scope>NUCLEOTIDE SEQUENCE [LARGE SCALE GENOMIC DNA]</scope>
    <source>
        <strain evidence="1 2">PNG5-198</strain>
    </source>
</reference>
<proteinExistence type="predicted"/>
<organism evidence="1 2">
    <name type="scientific">Moorena bouillonii PNG</name>
    <dbReference type="NCBI Taxonomy" id="568701"/>
    <lineage>
        <taxon>Bacteria</taxon>
        <taxon>Bacillati</taxon>
        <taxon>Cyanobacteriota</taxon>
        <taxon>Cyanophyceae</taxon>
        <taxon>Coleofasciculales</taxon>
        <taxon>Coleofasciculaceae</taxon>
        <taxon>Moorena</taxon>
    </lineage>
</organism>
<evidence type="ECO:0000313" key="2">
    <source>
        <dbReference type="Proteomes" id="UP000186657"/>
    </source>
</evidence>
<sequence length="72" mass="8090">MNAAKLTLPGLKARGFLDQRAALNRRVPIYDAAKNGTILNRESVKTKFLVNSRQTQRAVLAIAFNYLLEVPY</sequence>
<accession>A0A1U7N4X8</accession>
<dbReference type="AlphaFoldDB" id="A0A1U7N4X8"/>
<dbReference type="RefSeq" id="WP_075901706.1">
    <property type="nucleotide sequence ID" value="NZ_MKZS01000001.1"/>
</dbReference>
<dbReference type="Proteomes" id="UP000186657">
    <property type="component" value="Unassembled WGS sequence"/>
</dbReference>
<protein>
    <submittedName>
        <fullName evidence="1">Uncharacterized protein</fullName>
    </submittedName>
</protein>
<gene>
    <name evidence="1" type="ORF">BJP37_20140</name>
</gene>